<reference evidence="2 3" key="1">
    <citation type="journal article" date="2014" name="Genome Biol. Evol.">
        <title>The secreted proteins of Achlya hypogyna and Thraustotheca clavata identify the ancestral oomycete secretome and reveal gene acquisitions by horizontal gene transfer.</title>
        <authorList>
            <person name="Misner I."/>
            <person name="Blouin N."/>
            <person name="Leonard G."/>
            <person name="Richards T.A."/>
            <person name="Lane C.E."/>
        </authorList>
    </citation>
    <scope>NUCLEOTIDE SEQUENCE [LARGE SCALE GENOMIC DNA]</scope>
    <source>
        <strain evidence="2 3">ATCC 48635</strain>
    </source>
</reference>
<proteinExistence type="predicted"/>
<protein>
    <recommendedName>
        <fullName evidence="4">M96 mating-specific protein family</fullName>
    </recommendedName>
</protein>
<sequence>MNEGASYRALLLRSLEQPDSDYISGLNMATGSINFTHEERAILETMVSTPTSSASERDETSTPKPEPPPKPVNKQQLAVQRHRKRRQHEFAYLKQAVLDLQAQLVALTQSRELRELLDPPSRWEKLAKDERKREQESRAENRQLKEAIEEQVQFAECLVNIVRKKPRLAALSTEKADLWKQMKLVADPAIRAVAVHAIVDREYEKLDSAFIEAGLLDDEVLAVRKHVPKFEHGMLEIETVLASYFDVPAALVAHGVWQVFRGAVEVKGVTGTYEALAEIDDNFVYISAVRPYGLGVIERRILVKKYEAAPDRIVFVGRGIHEDEAYPVKEGHAITNEVSWTTIESVTPTKAVVKHFQKLKPALSEYKSMEEAVPISKYIMEAYSRNSMGFGQTIRDYIAQLAAKHAP</sequence>
<evidence type="ECO:0000313" key="3">
    <source>
        <dbReference type="Proteomes" id="UP000243579"/>
    </source>
</evidence>
<dbReference type="Proteomes" id="UP000243579">
    <property type="component" value="Unassembled WGS sequence"/>
</dbReference>
<dbReference type="STRING" id="1202772.A0A1V9YA97"/>
<dbReference type="AlphaFoldDB" id="A0A1V9YA97"/>
<evidence type="ECO:0000256" key="1">
    <source>
        <dbReference type="SAM" id="MobiDB-lite"/>
    </source>
</evidence>
<keyword evidence="3" id="KW-1185">Reference proteome</keyword>
<evidence type="ECO:0008006" key="4">
    <source>
        <dbReference type="Google" id="ProtNLM"/>
    </source>
</evidence>
<feature type="region of interest" description="Disordered" evidence="1">
    <location>
        <begin position="47"/>
        <end position="81"/>
    </location>
</feature>
<dbReference type="OrthoDB" id="66373at2759"/>
<dbReference type="EMBL" id="JNBR01002429">
    <property type="protein sequence ID" value="OQR82609.1"/>
    <property type="molecule type" value="Genomic_DNA"/>
</dbReference>
<name>A0A1V9YA97_ACHHY</name>
<evidence type="ECO:0000313" key="2">
    <source>
        <dbReference type="EMBL" id="OQR82609.1"/>
    </source>
</evidence>
<gene>
    <name evidence="2" type="ORF">ACHHYP_15709</name>
</gene>
<organism evidence="2 3">
    <name type="scientific">Achlya hypogyna</name>
    <name type="common">Oomycete</name>
    <name type="synonym">Protoachlya hypogyna</name>
    <dbReference type="NCBI Taxonomy" id="1202772"/>
    <lineage>
        <taxon>Eukaryota</taxon>
        <taxon>Sar</taxon>
        <taxon>Stramenopiles</taxon>
        <taxon>Oomycota</taxon>
        <taxon>Saprolegniomycetes</taxon>
        <taxon>Saprolegniales</taxon>
        <taxon>Achlyaceae</taxon>
        <taxon>Achlya</taxon>
    </lineage>
</organism>
<comment type="caution">
    <text evidence="2">The sequence shown here is derived from an EMBL/GenBank/DDBJ whole genome shotgun (WGS) entry which is preliminary data.</text>
</comment>
<accession>A0A1V9YA97</accession>